<evidence type="ECO:0000313" key="3">
    <source>
        <dbReference type="Proteomes" id="UP000297762"/>
    </source>
</evidence>
<comment type="caution">
    <text evidence="2">The sequence shown here is derived from an EMBL/GenBank/DDBJ whole genome shotgun (WGS) entry which is preliminary data.</text>
</comment>
<organism evidence="2 3">
    <name type="scientific">Leptospira sarikeiensis</name>
    <dbReference type="NCBI Taxonomy" id="2484943"/>
    <lineage>
        <taxon>Bacteria</taxon>
        <taxon>Pseudomonadati</taxon>
        <taxon>Spirochaetota</taxon>
        <taxon>Spirochaetia</taxon>
        <taxon>Leptospirales</taxon>
        <taxon>Leptospiraceae</taxon>
        <taxon>Leptospira</taxon>
    </lineage>
</organism>
<evidence type="ECO:0000313" key="2">
    <source>
        <dbReference type="EMBL" id="TGL63388.1"/>
    </source>
</evidence>
<feature type="compositionally biased region" description="Basic and acidic residues" evidence="1">
    <location>
        <begin position="97"/>
        <end position="119"/>
    </location>
</feature>
<keyword evidence="3" id="KW-1185">Reference proteome</keyword>
<evidence type="ECO:0000256" key="1">
    <source>
        <dbReference type="SAM" id="MobiDB-lite"/>
    </source>
</evidence>
<gene>
    <name evidence="2" type="ORF">EHQ64_05375</name>
</gene>
<proteinExistence type="predicted"/>
<dbReference type="RefSeq" id="WP_135648472.1">
    <property type="nucleotide sequence ID" value="NZ_RQGF01000012.1"/>
</dbReference>
<accession>A0A4R9K9N2</accession>
<reference evidence="2" key="1">
    <citation type="journal article" date="2019" name="PLoS Negl. Trop. Dis.">
        <title>Revisiting the worldwide diversity of Leptospira species in the environment.</title>
        <authorList>
            <person name="Vincent A.T."/>
            <person name="Schiettekatte O."/>
            <person name="Bourhy P."/>
            <person name="Veyrier F.J."/>
            <person name="Picardeau M."/>
        </authorList>
    </citation>
    <scope>NUCLEOTIDE SEQUENCE [LARGE SCALE GENOMIC DNA]</scope>
    <source>
        <strain evidence="2">201702455</strain>
    </source>
</reference>
<protein>
    <submittedName>
        <fullName evidence="2">Uncharacterized protein</fullName>
    </submittedName>
</protein>
<dbReference type="OrthoDB" id="314926at2"/>
<dbReference type="AlphaFoldDB" id="A0A4R9K9N2"/>
<dbReference type="EMBL" id="RQGF01000012">
    <property type="protein sequence ID" value="TGL63388.1"/>
    <property type="molecule type" value="Genomic_DNA"/>
</dbReference>
<dbReference type="Proteomes" id="UP000297762">
    <property type="component" value="Unassembled WGS sequence"/>
</dbReference>
<feature type="compositionally biased region" description="Basic and acidic residues" evidence="1">
    <location>
        <begin position="74"/>
        <end position="85"/>
    </location>
</feature>
<feature type="region of interest" description="Disordered" evidence="1">
    <location>
        <begin position="74"/>
        <end position="119"/>
    </location>
</feature>
<name>A0A4R9K9N2_9LEPT</name>
<dbReference type="NCBIfam" id="NF047433">
    <property type="entry name" value="Lepto_7_Nterm"/>
    <property type="match status" value="1"/>
</dbReference>
<sequence length="444" mass="49460">MQKVKNEFQTILVFGLLLFFVTSLYSNEQVIYLKDGKVLTAEIISQTAFKMVVKLSDGTTREISKQDIKKVAFKEVKTPDQKDKNPVVPPTPTPEELAQKEEEAKKQQIADEKAEKRKKQIEEAKRNRLDVFLGLGSSNLNFQGGNFYDQVIAIGSSLGQEGGKFELPTEPKPKGGKASVVEVRYSWNRYVGEIGGQSLTSSSNVQVVGTDGPSNSTFPKIVQGSYDVSMKHIYGNFSYSVFPHPKHDIRPVIGYHQFWTKTEDRNPFTFGAGSASSSFSDQYFGVIPTSVAEVLKGYSYGVQYDVKLGKFEIRTGLHILQLHGFGTYSRTEYTYAPGNGDGQTNGIEVYNKWVAKGAILDLKFLYSWNYGVSFWLGLNSMSWKYTFSDTSLTIKNEDSANEDPVQNLVLGKALFESLVGPGALKETQATTFLIGATYSYDFNK</sequence>